<dbReference type="InterPro" id="IPR029063">
    <property type="entry name" value="SAM-dependent_MTases_sf"/>
</dbReference>
<reference evidence="3" key="1">
    <citation type="submission" date="2016-01" db="EMBL/GenBank/DDBJ databases">
        <authorList>
            <person name="Mitreva M."/>
            <person name="Pepin K.H."/>
            <person name="Mihindukulasuriya K.A."/>
            <person name="Fulton R."/>
            <person name="Fronick C."/>
            <person name="O'Laughlin M."/>
            <person name="Miner T."/>
            <person name="Herter B."/>
            <person name="Rosa B.A."/>
            <person name="Cordes M."/>
            <person name="Tomlinson C."/>
            <person name="Wollam A."/>
            <person name="Palsikar V.B."/>
            <person name="Mardis E.R."/>
            <person name="Wilson R.K."/>
        </authorList>
    </citation>
    <scope>NUCLEOTIDE SEQUENCE [LARGE SCALE GENOMIC DNA]</scope>
    <source>
        <strain evidence="3">GED7749B</strain>
    </source>
</reference>
<dbReference type="InterPro" id="IPR025714">
    <property type="entry name" value="Methyltranfer_dom"/>
</dbReference>
<sequence>MPLYKQQGWFFIKKNRSETMNDSYFDGILHIKTTGEQKGFNASLHYNRYEPTPYHALDELFDHYELDKSDHVVDFGCGKGRLNFYIHHLFRATVTGIEMNEGLYREALENKKRYERKFPVQPARIRFICCLAENYKILPEDNRFYFFNPFSVQIFMKVVQNILRSVEEAHRETDIILYYPSQDYIYFLEDHTPFEKKLEVPLTLLYEHNPYEKFVVYRLA</sequence>
<accession>A0A133KW21</accession>
<dbReference type="Pfam" id="PF13679">
    <property type="entry name" value="Methyltransf_32"/>
    <property type="match status" value="1"/>
</dbReference>
<feature type="domain" description="Methyltransferase" evidence="1">
    <location>
        <begin position="63"/>
        <end position="115"/>
    </location>
</feature>
<proteinExistence type="predicted"/>
<gene>
    <name evidence="2" type="ORF">HMPREF3213_01188</name>
</gene>
<dbReference type="SUPFAM" id="SSF53335">
    <property type="entry name" value="S-adenosyl-L-methionine-dependent methyltransferases"/>
    <property type="match status" value="1"/>
</dbReference>
<evidence type="ECO:0000259" key="1">
    <source>
        <dbReference type="Pfam" id="PF13679"/>
    </source>
</evidence>
<dbReference type="AlphaFoldDB" id="A0A133KW21"/>
<dbReference type="Proteomes" id="UP000070376">
    <property type="component" value="Unassembled WGS sequence"/>
</dbReference>
<protein>
    <recommendedName>
        <fullName evidence="1">Methyltransferase domain-containing protein</fullName>
    </recommendedName>
</protein>
<dbReference type="Gene3D" id="3.40.50.150">
    <property type="entry name" value="Vaccinia Virus protein VP39"/>
    <property type="match status" value="1"/>
</dbReference>
<comment type="caution">
    <text evidence="2">The sequence shown here is derived from an EMBL/GenBank/DDBJ whole genome shotgun (WGS) entry which is preliminary data.</text>
</comment>
<dbReference type="CDD" id="cd02440">
    <property type="entry name" value="AdoMet_MTases"/>
    <property type="match status" value="1"/>
</dbReference>
<dbReference type="EMBL" id="LRPN01000035">
    <property type="protein sequence ID" value="KWZ83814.1"/>
    <property type="molecule type" value="Genomic_DNA"/>
</dbReference>
<evidence type="ECO:0000313" key="3">
    <source>
        <dbReference type="Proteomes" id="UP000070376"/>
    </source>
</evidence>
<name>A0A133KW21_HEYCO</name>
<dbReference type="PATRIC" id="fig|1398.22.peg.1201"/>
<evidence type="ECO:0000313" key="2">
    <source>
        <dbReference type="EMBL" id="KWZ83814.1"/>
    </source>
</evidence>
<organism evidence="2 3">
    <name type="scientific">Heyndrickxia coagulans</name>
    <name type="common">Weizmannia coagulans</name>
    <dbReference type="NCBI Taxonomy" id="1398"/>
    <lineage>
        <taxon>Bacteria</taxon>
        <taxon>Bacillati</taxon>
        <taxon>Bacillota</taxon>
        <taxon>Bacilli</taxon>
        <taxon>Bacillales</taxon>
        <taxon>Bacillaceae</taxon>
        <taxon>Heyndrickxia</taxon>
    </lineage>
</organism>